<proteinExistence type="predicted"/>
<keyword evidence="1" id="KW-0597">Phosphoprotein</keyword>
<dbReference type="InterPro" id="IPR007492">
    <property type="entry name" value="LytTR_DNA-bd_dom"/>
</dbReference>
<dbReference type="RefSeq" id="WP_161434193.1">
    <property type="nucleotide sequence ID" value="NZ_WXYO01000002.1"/>
</dbReference>
<dbReference type="GO" id="GO:0000156">
    <property type="term" value="F:phosphorelay response regulator activity"/>
    <property type="evidence" value="ECO:0007669"/>
    <property type="project" value="InterPro"/>
</dbReference>
<feature type="domain" description="Response regulatory" evidence="2">
    <location>
        <begin position="3"/>
        <end position="114"/>
    </location>
</feature>
<evidence type="ECO:0000259" key="2">
    <source>
        <dbReference type="PROSITE" id="PS50110"/>
    </source>
</evidence>
<feature type="domain" description="HTH LytTR-type" evidence="3">
    <location>
        <begin position="136"/>
        <end position="224"/>
    </location>
</feature>
<dbReference type="SMART" id="SM00850">
    <property type="entry name" value="LytTR"/>
    <property type="match status" value="1"/>
</dbReference>
<keyword evidence="5" id="KW-1185">Reference proteome</keyword>
<accession>A0A6L9E8P2</accession>
<dbReference type="PANTHER" id="PTHR37299:SF1">
    <property type="entry name" value="STAGE 0 SPORULATION PROTEIN A HOMOLOG"/>
    <property type="match status" value="1"/>
</dbReference>
<dbReference type="InterPro" id="IPR046947">
    <property type="entry name" value="LytR-like"/>
</dbReference>
<evidence type="ECO:0000259" key="3">
    <source>
        <dbReference type="PROSITE" id="PS50930"/>
    </source>
</evidence>
<dbReference type="PROSITE" id="PS50110">
    <property type="entry name" value="RESPONSE_REGULATORY"/>
    <property type="match status" value="1"/>
</dbReference>
<dbReference type="Pfam" id="PF00072">
    <property type="entry name" value="Response_reg"/>
    <property type="match status" value="1"/>
</dbReference>
<feature type="modified residue" description="4-aspartylphosphate" evidence="1">
    <location>
        <position position="54"/>
    </location>
</feature>
<dbReference type="AlphaFoldDB" id="A0A6L9E8P2"/>
<dbReference type="PROSITE" id="PS50930">
    <property type="entry name" value="HTH_LYTTR"/>
    <property type="match status" value="1"/>
</dbReference>
<reference evidence="4 5" key="1">
    <citation type="submission" date="2020-01" db="EMBL/GenBank/DDBJ databases">
        <title>Bacteria diversity of Porities sp.</title>
        <authorList>
            <person name="Wang G."/>
        </authorList>
    </citation>
    <scope>NUCLEOTIDE SEQUENCE [LARGE SCALE GENOMIC DNA]</scope>
    <source>
        <strain evidence="4 5">R33</strain>
    </source>
</reference>
<organism evidence="4 5">
    <name type="scientific">Poritiphilus flavus</name>
    <dbReference type="NCBI Taxonomy" id="2697053"/>
    <lineage>
        <taxon>Bacteria</taxon>
        <taxon>Pseudomonadati</taxon>
        <taxon>Bacteroidota</taxon>
        <taxon>Flavobacteriia</taxon>
        <taxon>Flavobacteriales</taxon>
        <taxon>Flavobacteriaceae</taxon>
        <taxon>Poritiphilus</taxon>
    </lineage>
</organism>
<dbReference type="EMBL" id="WXYO01000002">
    <property type="protein sequence ID" value="NAS11147.1"/>
    <property type="molecule type" value="Genomic_DNA"/>
</dbReference>
<protein>
    <submittedName>
        <fullName evidence="4">Response regulator</fullName>
    </submittedName>
</protein>
<dbReference type="Gene3D" id="2.40.50.1020">
    <property type="entry name" value="LytTr DNA-binding domain"/>
    <property type="match status" value="1"/>
</dbReference>
<dbReference type="InterPro" id="IPR001789">
    <property type="entry name" value="Sig_transdc_resp-reg_receiver"/>
</dbReference>
<dbReference type="SUPFAM" id="SSF52172">
    <property type="entry name" value="CheY-like"/>
    <property type="match status" value="1"/>
</dbReference>
<dbReference type="Pfam" id="PF04397">
    <property type="entry name" value="LytTR"/>
    <property type="match status" value="1"/>
</dbReference>
<name>A0A6L9E8P2_9FLAO</name>
<evidence type="ECO:0000256" key="1">
    <source>
        <dbReference type="PROSITE-ProRule" id="PRU00169"/>
    </source>
</evidence>
<dbReference type="GO" id="GO:0003677">
    <property type="term" value="F:DNA binding"/>
    <property type="evidence" value="ECO:0007669"/>
    <property type="project" value="InterPro"/>
</dbReference>
<dbReference type="Proteomes" id="UP000475249">
    <property type="component" value="Unassembled WGS sequence"/>
</dbReference>
<evidence type="ECO:0000313" key="5">
    <source>
        <dbReference type="Proteomes" id="UP000475249"/>
    </source>
</evidence>
<dbReference type="Gene3D" id="3.40.50.2300">
    <property type="match status" value="1"/>
</dbReference>
<comment type="caution">
    <text evidence="4">The sequence shown here is derived from an EMBL/GenBank/DDBJ whole genome shotgun (WGS) entry which is preliminary data.</text>
</comment>
<sequence>MIRCAVIDDEPLARECLVNYIQKIDFLDLVGEGPDPTALLNIANRQTLDLVFLDIQMPIMTGIEYLKSTKVRPMVILTTAYPSYALQGFELDVLDYMVKPITMERFLKGANKAKDYLLLAKGDNNANKSGAPPEYFFVKCESVYEKIFFDEVEYVQALQNYVVIYTSGSKYVTLMSMKRIESLLGASQFIRVHKSYLVALDKIQSVENTRLHLTSATIPLSRNYKINVFEHVLNKSFLKK</sequence>
<dbReference type="InterPro" id="IPR011006">
    <property type="entry name" value="CheY-like_superfamily"/>
</dbReference>
<dbReference type="SMART" id="SM00448">
    <property type="entry name" value="REC"/>
    <property type="match status" value="1"/>
</dbReference>
<dbReference type="PANTHER" id="PTHR37299">
    <property type="entry name" value="TRANSCRIPTIONAL REGULATOR-RELATED"/>
    <property type="match status" value="1"/>
</dbReference>
<evidence type="ECO:0000313" key="4">
    <source>
        <dbReference type="EMBL" id="NAS11147.1"/>
    </source>
</evidence>
<gene>
    <name evidence="4" type="ORF">GTQ38_03990</name>
</gene>